<keyword evidence="1" id="KW-0812">Transmembrane</keyword>
<accession>A0ABW2UL72</accession>
<evidence type="ECO:0000259" key="2">
    <source>
        <dbReference type="Pfam" id="PF07331"/>
    </source>
</evidence>
<proteinExistence type="predicted"/>
<protein>
    <submittedName>
        <fullName evidence="3">Tripartite tricarboxylate transporter TctB family protein</fullName>
    </submittedName>
</protein>
<comment type="caution">
    <text evidence="3">The sequence shown here is derived from an EMBL/GenBank/DDBJ whole genome shotgun (WGS) entry which is preliminary data.</text>
</comment>
<name>A0ABW2UL72_9RHOB</name>
<dbReference type="EMBL" id="JBHTFQ010000008">
    <property type="protein sequence ID" value="MFC7705456.1"/>
    <property type="molecule type" value="Genomic_DNA"/>
</dbReference>
<feature type="transmembrane region" description="Helical" evidence="1">
    <location>
        <begin position="74"/>
        <end position="91"/>
    </location>
</feature>
<feature type="domain" description="DUF1468" evidence="2">
    <location>
        <begin position="10"/>
        <end position="141"/>
    </location>
</feature>
<organism evidence="3 4">
    <name type="scientific">Plastorhodobacter daqingensis</name>
    <dbReference type="NCBI Taxonomy" id="1387281"/>
    <lineage>
        <taxon>Bacteria</taxon>
        <taxon>Pseudomonadati</taxon>
        <taxon>Pseudomonadota</taxon>
        <taxon>Alphaproteobacteria</taxon>
        <taxon>Rhodobacterales</taxon>
        <taxon>Paracoccaceae</taxon>
        <taxon>Plastorhodobacter</taxon>
    </lineage>
</organism>
<reference evidence="4" key="1">
    <citation type="journal article" date="2019" name="Int. J. Syst. Evol. Microbiol.">
        <title>The Global Catalogue of Microorganisms (GCM) 10K type strain sequencing project: providing services to taxonomists for standard genome sequencing and annotation.</title>
        <authorList>
            <consortium name="The Broad Institute Genomics Platform"/>
            <consortium name="The Broad Institute Genome Sequencing Center for Infectious Disease"/>
            <person name="Wu L."/>
            <person name="Ma J."/>
        </authorList>
    </citation>
    <scope>NUCLEOTIDE SEQUENCE [LARGE SCALE GENOMIC DNA]</scope>
    <source>
        <strain evidence="4">CGMCC 1.12750</strain>
    </source>
</reference>
<evidence type="ECO:0000256" key="1">
    <source>
        <dbReference type="SAM" id="Phobius"/>
    </source>
</evidence>
<evidence type="ECO:0000313" key="3">
    <source>
        <dbReference type="EMBL" id="MFC7705456.1"/>
    </source>
</evidence>
<dbReference type="InterPro" id="IPR009936">
    <property type="entry name" value="DUF1468"/>
</dbReference>
<keyword evidence="4" id="KW-1185">Reference proteome</keyword>
<dbReference type="Proteomes" id="UP001596516">
    <property type="component" value="Unassembled WGS sequence"/>
</dbReference>
<dbReference type="RefSeq" id="WP_377405396.1">
    <property type="nucleotide sequence ID" value="NZ_JBHTFQ010000008.1"/>
</dbReference>
<gene>
    <name evidence="3" type="ORF">ACFQXB_14760</name>
</gene>
<sequence>MTSMDHREFAGGLFLTLLGAGFAAHAGSNYPIGTITRMGPGMVPTVLGVLLSLFGIIILVGAFFRTPSRAEIRVFVPLVILSAILAFALLIRPLGLMPAVFACTVIATVAELAFRPVFSLLLGVVLSLAAWLIFVVALQLPIALFNWPF</sequence>
<keyword evidence="1" id="KW-0472">Membrane</keyword>
<feature type="transmembrane region" description="Helical" evidence="1">
    <location>
        <begin position="121"/>
        <end position="145"/>
    </location>
</feature>
<feature type="transmembrane region" description="Helical" evidence="1">
    <location>
        <begin position="97"/>
        <end position="114"/>
    </location>
</feature>
<keyword evidence="1" id="KW-1133">Transmembrane helix</keyword>
<feature type="transmembrane region" description="Helical" evidence="1">
    <location>
        <begin position="42"/>
        <end position="62"/>
    </location>
</feature>
<evidence type="ECO:0000313" key="4">
    <source>
        <dbReference type="Proteomes" id="UP001596516"/>
    </source>
</evidence>
<dbReference type="Pfam" id="PF07331">
    <property type="entry name" value="TctB"/>
    <property type="match status" value="1"/>
</dbReference>